<evidence type="ECO:0000313" key="5">
    <source>
        <dbReference type="EMBL" id="PAX06928.1"/>
    </source>
</evidence>
<feature type="chain" id="PRO_5012697345" evidence="3">
    <location>
        <begin position="21"/>
        <end position="161"/>
    </location>
</feature>
<proteinExistence type="predicted"/>
<name>A0A2A2SCE6_9SPHN</name>
<dbReference type="InterPro" id="IPR034122">
    <property type="entry name" value="Retropepsin-like_bacterial"/>
</dbReference>
<dbReference type="InterPro" id="IPR011969">
    <property type="entry name" value="Clan_AA_Asp_peptidase_C"/>
</dbReference>
<sequence length="161" mass="16482">MKFALAIVVVIGVAIGASMPAPTPRPVAAAPAAPAERDDTRRPTVLQRGDGGHFWATVEVNGQPVRFIVDTGASTVALSVADARKAGVAFDPARFEPIGQGAGGVVRGEVVTLGEVALDGKEATGLKAVVLDGGEISLLGQNFLRIMNVEIKGDTMTLNPG</sequence>
<reference evidence="6" key="1">
    <citation type="submission" date="2017-09" db="EMBL/GenBank/DDBJ databases">
        <authorList>
            <person name="Feng G."/>
            <person name="Zhu H."/>
        </authorList>
    </citation>
    <scope>NUCLEOTIDE SEQUENCE [LARGE SCALE GENOMIC DNA]</scope>
    <source>
        <strain evidence="6">1PNM-20</strain>
    </source>
</reference>
<dbReference type="InterPro" id="IPR021109">
    <property type="entry name" value="Peptidase_aspartic_dom_sf"/>
</dbReference>
<dbReference type="OrthoDB" id="7595324at2"/>
<dbReference type="InterPro" id="IPR001969">
    <property type="entry name" value="Aspartic_peptidase_AS"/>
</dbReference>
<dbReference type="NCBIfam" id="TIGR02281">
    <property type="entry name" value="clan_AA_DTGA"/>
    <property type="match status" value="1"/>
</dbReference>
<gene>
    <name evidence="5" type="ORF">CKY28_12700</name>
</gene>
<evidence type="ECO:0000259" key="4">
    <source>
        <dbReference type="PROSITE" id="PS50175"/>
    </source>
</evidence>
<dbReference type="Pfam" id="PF13650">
    <property type="entry name" value="Asp_protease_2"/>
    <property type="match status" value="1"/>
</dbReference>
<keyword evidence="5" id="KW-0645">Protease</keyword>
<comment type="caution">
    <text evidence="5">The sequence shown here is derived from an EMBL/GenBank/DDBJ whole genome shotgun (WGS) entry which is preliminary data.</text>
</comment>
<evidence type="ECO:0000313" key="6">
    <source>
        <dbReference type="Proteomes" id="UP000218151"/>
    </source>
</evidence>
<dbReference type="EMBL" id="NSLI01000004">
    <property type="protein sequence ID" value="PAX06928.1"/>
    <property type="molecule type" value="Genomic_DNA"/>
</dbReference>
<dbReference type="PROSITE" id="PS50175">
    <property type="entry name" value="ASP_PROT_RETROV"/>
    <property type="match status" value="1"/>
</dbReference>
<keyword evidence="1" id="KW-0378">Hydrolase</keyword>
<keyword evidence="6" id="KW-1185">Reference proteome</keyword>
<dbReference type="SUPFAM" id="SSF50630">
    <property type="entry name" value="Acid proteases"/>
    <property type="match status" value="1"/>
</dbReference>
<evidence type="ECO:0000256" key="3">
    <source>
        <dbReference type="SAM" id="SignalP"/>
    </source>
</evidence>
<protein>
    <submittedName>
        <fullName evidence="5">TIGR02281 family clan AA aspartic protease</fullName>
    </submittedName>
</protein>
<feature type="signal peptide" evidence="3">
    <location>
        <begin position="1"/>
        <end position="20"/>
    </location>
</feature>
<keyword evidence="3" id="KW-0732">Signal</keyword>
<evidence type="ECO:0000256" key="2">
    <source>
        <dbReference type="SAM" id="MobiDB-lite"/>
    </source>
</evidence>
<dbReference type="AlphaFoldDB" id="A0A2A2SCE6"/>
<dbReference type="PROSITE" id="PS00141">
    <property type="entry name" value="ASP_PROTEASE"/>
    <property type="match status" value="1"/>
</dbReference>
<feature type="region of interest" description="Disordered" evidence="2">
    <location>
        <begin position="22"/>
        <end position="48"/>
    </location>
</feature>
<dbReference type="GO" id="GO:0006508">
    <property type="term" value="P:proteolysis"/>
    <property type="evidence" value="ECO:0007669"/>
    <property type="project" value="UniProtKB-KW"/>
</dbReference>
<dbReference type="CDD" id="cd05483">
    <property type="entry name" value="retropepsin_like_bacteria"/>
    <property type="match status" value="1"/>
</dbReference>
<organism evidence="5 6">
    <name type="scientific">Sphingomonas lenta</name>
    <dbReference type="NCBI Taxonomy" id="1141887"/>
    <lineage>
        <taxon>Bacteria</taxon>
        <taxon>Pseudomonadati</taxon>
        <taxon>Pseudomonadota</taxon>
        <taxon>Alphaproteobacteria</taxon>
        <taxon>Sphingomonadales</taxon>
        <taxon>Sphingomonadaceae</taxon>
        <taxon>Sphingomonas</taxon>
    </lineage>
</organism>
<dbReference type="GO" id="GO:0004190">
    <property type="term" value="F:aspartic-type endopeptidase activity"/>
    <property type="evidence" value="ECO:0007669"/>
    <property type="project" value="InterPro"/>
</dbReference>
<evidence type="ECO:0000256" key="1">
    <source>
        <dbReference type="ARBA" id="ARBA00022801"/>
    </source>
</evidence>
<feature type="domain" description="Peptidase A2" evidence="4">
    <location>
        <begin position="65"/>
        <end position="143"/>
    </location>
</feature>
<dbReference type="Proteomes" id="UP000218151">
    <property type="component" value="Unassembled WGS sequence"/>
</dbReference>
<accession>A0A2A2SCE6</accession>
<dbReference type="RefSeq" id="WP_095998754.1">
    <property type="nucleotide sequence ID" value="NZ_NSLI01000004.1"/>
</dbReference>
<dbReference type="InterPro" id="IPR001995">
    <property type="entry name" value="Peptidase_A2_cat"/>
</dbReference>
<dbReference type="Gene3D" id="2.40.70.10">
    <property type="entry name" value="Acid Proteases"/>
    <property type="match status" value="1"/>
</dbReference>